<dbReference type="RefSeq" id="XP_043047075.1">
    <property type="nucleotide sequence ID" value="XM_043193765.1"/>
</dbReference>
<dbReference type="Gene3D" id="3.90.640.10">
    <property type="entry name" value="Actin, Chain A, domain 4"/>
    <property type="match status" value="1"/>
</dbReference>
<keyword evidence="3" id="KW-1185">Reference proteome</keyword>
<dbReference type="AlphaFoldDB" id="A0A9P7V536"/>
<name>A0A9P7V536_9ASCO</name>
<dbReference type="PANTHER" id="PTHR11937">
    <property type="entry name" value="ACTIN"/>
    <property type="match status" value="1"/>
</dbReference>
<gene>
    <name evidence="2" type="primary">ARP7</name>
    <name evidence="2" type="ORF">KQ657_003027</name>
</gene>
<sequence length="428" mass="47600">MNYNGPTIVIDNGSYTTKAGFASEELPQMVFSSVYGQAPDTNGEIIIGDDQLLSNPSVEVMTLLDDGFIYNFDGVTRNWSHVYQHLDNGAEVNSNEYPLMLTEEPWNTLKNKVTATQLAFETFEVPLFSLVKTPLAQLYQTGKSSGLVIDIGAATTSVTPILDGIIQSKASFHTKYGGDFLNLHIAHYFKGQIADMNQLIPKAFQSSPSSMQNYYITRNIIHDFKVSNTPDYYQLASKNHINVNGFSYIDNLFTPSHHSLPGVEIPMPVLEKPETQGLLDLVFSSLKALESTCMPAINGDNNTPNRFARFNEILKSILSNVLITGGTSLTPGLSELLILEMRKISPNYFSSYGFNQYYIQPVINHQSGDINEIWEKLFGGWKGASSLATMLNDTNDDSNGTNIALENWFITKADYQEQGEDLIAEKFK</sequence>
<dbReference type="InterPro" id="IPR004000">
    <property type="entry name" value="Actin"/>
</dbReference>
<dbReference type="Proteomes" id="UP000790833">
    <property type="component" value="Unassembled WGS sequence"/>
</dbReference>
<dbReference type="SUPFAM" id="SSF53067">
    <property type="entry name" value="Actin-like ATPase domain"/>
    <property type="match status" value="2"/>
</dbReference>
<dbReference type="EMBL" id="JAHMUF010000027">
    <property type="protein sequence ID" value="KAG7191523.1"/>
    <property type="molecule type" value="Genomic_DNA"/>
</dbReference>
<accession>A0A9P7V536</accession>
<dbReference type="InterPro" id="IPR043129">
    <property type="entry name" value="ATPase_NBD"/>
</dbReference>
<protein>
    <submittedName>
        <fullName evidence="2">General RNA polymerase II transcription factor</fullName>
    </submittedName>
</protein>
<reference evidence="2" key="1">
    <citation type="submission" date="2021-03" db="EMBL/GenBank/DDBJ databases">
        <authorList>
            <person name="Palmer J.M."/>
        </authorList>
    </citation>
    <scope>NUCLEOTIDE SEQUENCE</scope>
    <source>
        <strain evidence="2">ARV_011</strain>
    </source>
</reference>
<evidence type="ECO:0000313" key="3">
    <source>
        <dbReference type="Proteomes" id="UP000790833"/>
    </source>
</evidence>
<comment type="similarity">
    <text evidence="1">Belongs to the actin family.</text>
</comment>
<evidence type="ECO:0000256" key="1">
    <source>
        <dbReference type="RuleBase" id="RU000487"/>
    </source>
</evidence>
<proteinExistence type="inferred from homology"/>
<organism evidence="2 3">
    <name type="scientific">Scheffersomyces spartinae</name>
    <dbReference type="NCBI Taxonomy" id="45513"/>
    <lineage>
        <taxon>Eukaryota</taxon>
        <taxon>Fungi</taxon>
        <taxon>Dikarya</taxon>
        <taxon>Ascomycota</taxon>
        <taxon>Saccharomycotina</taxon>
        <taxon>Pichiomycetes</taxon>
        <taxon>Debaryomycetaceae</taxon>
        <taxon>Scheffersomyces</taxon>
    </lineage>
</organism>
<dbReference type="SMART" id="SM00268">
    <property type="entry name" value="ACTIN"/>
    <property type="match status" value="1"/>
</dbReference>
<dbReference type="GeneID" id="66116401"/>
<dbReference type="Gene3D" id="3.30.420.40">
    <property type="match status" value="2"/>
</dbReference>
<dbReference type="PRINTS" id="PR00190">
    <property type="entry name" value="ACTIN"/>
</dbReference>
<dbReference type="OrthoDB" id="5132116at2759"/>
<dbReference type="Pfam" id="PF00022">
    <property type="entry name" value="Actin"/>
    <property type="match status" value="2"/>
</dbReference>
<comment type="caution">
    <text evidence="2">The sequence shown here is derived from an EMBL/GenBank/DDBJ whole genome shotgun (WGS) entry which is preliminary data.</text>
</comment>
<evidence type="ECO:0000313" key="2">
    <source>
        <dbReference type="EMBL" id="KAG7191523.1"/>
    </source>
</evidence>